<evidence type="ECO:0000259" key="13">
    <source>
        <dbReference type="Pfam" id="PF02875"/>
    </source>
</evidence>
<dbReference type="Pfam" id="PF01225">
    <property type="entry name" value="Mur_ligase"/>
    <property type="match status" value="1"/>
</dbReference>
<evidence type="ECO:0000256" key="6">
    <source>
        <dbReference type="ARBA" id="ARBA00022960"/>
    </source>
</evidence>
<dbReference type="Gene3D" id="3.90.190.20">
    <property type="entry name" value="Mur ligase, C-terminal domain"/>
    <property type="match status" value="1"/>
</dbReference>
<comment type="subcellular location">
    <subcellularLocation>
        <location evidence="10 11">Cytoplasm</location>
    </subcellularLocation>
</comment>
<keyword evidence="3 10" id="KW-0132">Cell division</keyword>
<dbReference type="InterPro" id="IPR051046">
    <property type="entry name" value="MurCDEF_CellWall_CoF430Synth"/>
</dbReference>
<evidence type="ECO:0000256" key="11">
    <source>
        <dbReference type="RuleBase" id="RU004136"/>
    </source>
</evidence>
<accession>A0A1I3CSU1</accession>
<dbReference type="PANTHER" id="PTHR43024">
    <property type="entry name" value="UDP-N-ACETYLMURAMOYL-TRIPEPTIDE--D-ALANYL-D-ALANINE LIGASE"/>
    <property type="match status" value="1"/>
</dbReference>
<dbReference type="InterPro" id="IPR013221">
    <property type="entry name" value="Mur_ligase_cen"/>
</dbReference>
<evidence type="ECO:0000256" key="3">
    <source>
        <dbReference type="ARBA" id="ARBA00022618"/>
    </source>
</evidence>
<dbReference type="UniPathway" id="UPA00219"/>
<evidence type="ECO:0000256" key="2">
    <source>
        <dbReference type="ARBA" id="ARBA00022598"/>
    </source>
</evidence>
<keyword evidence="5 10" id="KW-0067">ATP-binding</keyword>
<name>A0A1I3CSU1_9RHOB</name>
<keyword evidence="7 10" id="KW-0573">Peptidoglycan synthesis</keyword>
<dbReference type="InterPro" id="IPR000713">
    <property type="entry name" value="Mur_ligase_N"/>
</dbReference>
<sequence>MTTLWTSAEAEAATGGRATRAFDATGVSIDSRAVEKGDLFVALRDVRDGHDFVAGALEAGAAAALVSRIPEGLDESAPLLLVDDTLAALEALGAAARARTKARVVAVTGSVGKTSTKEMLRAALAPQGATHAAEKSYNNHWGVPLTLARMPKATKFAVIEIGMNHAGEIRPLTKLARPHVALITTVAPVHMAHFRSEAEIAFAKAEILEGLEPGGAAVLPRDNPHYARLARRARKVGVKTILRFGSSPRCSARMLKAAPGPGGTTLTARIHGRNALVKIGAPGKHFAMNALAVLLAVEALGADPARAALALGAWHAPDGRGSRWRIALDTAGLDGAVHLVDESYNANPTSVGAALEVLAASAPEDGFGRHVKGRKIAILGDMLELGPDEIALHEGLARHPAMAALDRVHTVGPLMKALHDALPSERRGRHAPDSEVMAREVRRLLDAGDVVMVKGSLGARMARVVAAVKALGRPAPELPDGEDEGPDA</sequence>
<comment type="function">
    <text evidence="10 11">Involved in cell wall formation. Catalyzes the final step in the synthesis of UDP-N-acetylmuramoyl-pentapeptide, the precursor of murein.</text>
</comment>
<dbReference type="HAMAP" id="MF_02019">
    <property type="entry name" value="MurF"/>
    <property type="match status" value="1"/>
</dbReference>
<reference evidence="15 16" key="1">
    <citation type="submission" date="2016-10" db="EMBL/GenBank/DDBJ databases">
        <authorList>
            <person name="de Groot N.N."/>
        </authorList>
    </citation>
    <scope>NUCLEOTIDE SEQUENCE [LARGE SCALE GENOMIC DNA]</scope>
    <source>
        <strain evidence="15 16">CGMCC 1.11030</strain>
    </source>
</reference>
<dbReference type="GO" id="GO:0009252">
    <property type="term" value="P:peptidoglycan biosynthetic process"/>
    <property type="evidence" value="ECO:0007669"/>
    <property type="project" value="UniProtKB-UniRule"/>
</dbReference>
<dbReference type="InterPro" id="IPR004101">
    <property type="entry name" value="Mur_ligase_C"/>
</dbReference>
<keyword evidence="9 10" id="KW-0961">Cell wall biogenesis/degradation</keyword>
<feature type="binding site" evidence="10">
    <location>
        <begin position="109"/>
        <end position="115"/>
    </location>
    <ligand>
        <name>ATP</name>
        <dbReference type="ChEBI" id="CHEBI:30616"/>
    </ligand>
</feature>
<evidence type="ECO:0000256" key="4">
    <source>
        <dbReference type="ARBA" id="ARBA00022741"/>
    </source>
</evidence>
<dbReference type="GO" id="GO:0008766">
    <property type="term" value="F:UDP-N-acetylmuramoylalanyl-D-glutamyl-2,6-diaminopimelate-D-alanyl-D-alanine ligase activity"/>
    <property type="evidence" value="ECO:0007669"/>
    <property type="project" value="RHEA"/>
</dbReference>
<dbReference type="SUPFAM" id="SSF63418">
    <property type="entry name" value="MurE/MurF N-terminal domain"/>
    <property type="match status" value="1"/>
</dbReference>
<keyword evidence="1 10" id="KW-0963">Cytoplasm</keyword>
<protein>
    <recommendedName>
        <fullName evidence="10 11">UDP-N-acetylmuramoyl-tripeptide--D-alanyl-D-alanine ligase</fullName>
        <ecNumber evidence="10 11">6.3.2.10</ecNumber>
    </recommendedName>
    <alternativeName>
        <fullName evidence="10">D-alanyl-D-alanine-adding enzyme</fullName>
    </alternativeName>
</protein>
<dbReference type="Pfam" id="PF08245">
    <property type="entry name" value="Mur_ligase_M"/>
    <property type="match status" value="1"/>
</dbReference>
<comment type="pathway">
    <text evidence="10 11">Cell wall biogenesis; peptidoglycan biosynthesis.</text>
</comment>
<evidence type="ECO:0000313" key="16">
    <source>
        <dbReference type="Proteomes" id="UP000199377"/>
    </source>
</evidence>
<keyword evidence="8 10" id="KW-0131">Cell cycle</keyword>
<evidence type="ECO:0000313" key="15">
    <source>
        <dbReference type="EMBL" id="SFH77602.1"/>
    </source>
</evidence>
<feature type="domain" description="Mur ligase central" evidence="14">
    <location>
        <begin position="107"/>
        <end position="296"/>
    </location>
</feature>
<dbReference type="STRING" id="1114924.SAMN05216258_102193"/>
<dbReference type="SUPFAM" id="SSF53623">
    <property type="entry name" value="MurD-like peptide ligases, catalytic domain"/>
    <property type="match status" value="1"/>
</dbReference>
<evidence type="ECO:0000256" key="7">
    <source>
        <dbReference type="ARBA" id="ARBA00022984"/>
    </source>
</evidence>
<dbReference type="GO" id="GO:0047480">
    <property type="term" value="F:UDP-N-acetylmuramoyl-tripeptide-D-alanyl-D-alanine ligase activity"/>
    <property type="evidence" value="ECO:0007669"/>
    <property type="project" value="UniProtKB-UniRule"/>
</dbReference>
<dbReference type="InterPro" id="IPR036565">
    <property type="entry name" value="Mur-like_cat_sf"/>
</dbReference>
<comment type="catalytic activity">
    <reaction evidence="10 11">
        <text>D-alanyl-D-alanine + UDP-N-acetyl-alpha-D-muramoyl-L-alanyl-gamma-D-glutamyl-meso-2,6-diaminopimelate + ATP = UDP-N-acetyl-alpha-D-muramoyl-L-alanyl-gamma-D-glutamyl-meso-2,6-diaminopimeloyl-D-alanyl-D-alanine + ADP + phosphate + H(+)</text>
        <dbReference type="Rhea" id="RHEA:28374"/>
        <dbReference type="ChEBI" id="CHEBI:15378"/>
        <dbReference type="ChEBI" id="CHEBI:30616"/>
        <dbReference type="ChEBI" id="CHEBI:43474"/>
        <dbReference type="ChEBI" id="CHEBI:57822"/>
        <dbReference type="ChEBI" id="CHEBI:61386"/>
        <dbReference type="ChEBI" id="CHEBI:83905"/>
        <dbReference type="ChEBI" id="CHEBI:456216"/>
        <dbReference type="EC" id="6.3.2.10"/>
    </reaction>
</comment>
<keyword evidence="16" id="KW-1185">Reference proteome</keyword>
<evidence type="ECO:0000259" key="14">
    <source>
        <dbReference type="Pfam" id="PF08245"/>
    </source>
</evidence>
<comment type="similarity">
    <text evidence="10">Belongs to the MurCDEF family. MurF subfamily.</text>
</comment>
<keyword evidence="4 10" id="KW-0547">Nucleotide-binding</keyword>
<dbReference type="AlphaFoldDB" id="A0A1I3CSU1"/>
<dbReference type="PANTHER" id="PTHR43024:SF1">
    <property type="entry name" value="UDP-N-ACETYLMURAMOYL-TRIPEPTIDE--D-ALANYL-D-ALANINE LIGASE"/>
    <property type="match status" value="1"/>
</dbReference>
<dbReference type="EMBL" id="FOQH01000002">
    <property type="protein sequence ID" value="SFH77602.1"/>
    <property type="molecule type" value="Genomic_DNA"/>
</dbReference>
<dbReference type="GO" id="GO:0051301">
    <property type="term" value="P:cell division"/>
    <property type="evidence" value="ECO:0007669"/>
    <property type="project" value="UniProtKB-KW"/>
</dbReference>
<dbReference type="Gene3D" id="3.40.1390.10">
    <property type="entry name" value="MurE/MurF, N-terminal domain"/>
    <property type="match status" value="1"/>
</dbReference>
<proteinExistence type="inferred from homology"/>
<dbReference type="OrthoDB" id="9800958at2"/>
<dbReference type="GO" id="GO:0071555">
    <property type="term" value="P:cell wall organization"/>
    <property type="evidence" value="ECO:0007669"/>
    <property type="project" value="UniProtKB-KW"/>
</dbReference>
<dbReference type="InterPro" id="IPR005863">
    <property type="entry name" value="UDP-N-AcMur_synth"/>
</dbReference>
<dbReference type="RefSeq" id="WP_092858061.1">
    <property type="nucleotide sequence ID" value="NZ_FOQH01000002.1"/>
</dbReference>
<evidence type="ECO:0000256" key="9">
    <source>
        <dbReference type="ARBA" id="ARBA00023316"/>
    </source>
</evidence>
<dbReference type="EC" id="6.3.2.10" evidence="10 11"/>
<evidence type="ECO:0000259" key="12">
    <source>
        <dbReference type="Pfam" id="PF01225"/>
    </source>
</evidence>
<keyword evidence="6 10" id="KW-0133">Cell shape</keyword>
<dbReference type="Proteomes" id="UP000199377">
    <property type="component" value="Unassembled WGS sequence"/>
</dbReference>
<evidence type="ECO:0000256" key="8">
    <source>
        <dbReference type="ARBA" id="ARBA00023306"/>
    </source>
</evidence>
<dbReference type="GO" id="GO:0008360">
    <property type="term" value="P:regulation of cell shape"/>
    <property type="evidence" value="ECO:0007669"/>
    <property type="project" value="UniProtKB-KW"/>
</dbReference>
<feature type="domain" description="Mur ligase N-terminal catalytic" evidence="12">
    <location>
        <begin position="25"/>
        <end position="70"/>
    </location>
</feature>
<feature type="domain" description="Mur ligase C-terminal" evidence="13">
    <location>
        <begin position="339"/>
        <end position="456"/>
    </location>
</feature>
<dbReference type="NCBIfam" id="TIGR01143">
    <property type="entry name" value="murF"/>
    <property type="match status" value="1"/>
</dbReference>
<dbReference type="Pfam" id="PF02875">
    <property type="entry name" value="Mur_ligase_C"/>
    <property type="match status" value="1"/>
</dbReference>
<dbReference type="SUPFAM" id="SSF53244">
    <property type="entry name" value="MurD-like peptide ligases, peptide-binding domain"/>
    <property type="match status" value="1"/>
</dbReference>
<evidence type="ECO:0000256" key="1">
    <source>
        <dbReference type="ARBA" id="ARBA00022490"/>
    </source>
</evidence>
<evidence type="ECO:0000256" key="5">
    <source>
        <dbReference type="ARBA" id="ARBA00022840"/>
    </source>
</evidence>
<dbReference type="InterPro" id="IPR036615">
    <property type="entry name" value="Mur_ligase_C_dom_sf"/>
</dbReference>
<dbReference type="GO" id="GO:0005737">
    <property type="term" value="C:cytoplasm"/>
    <property type="evidence" value="ECO:0007669"/>
    <property type="project" value="UniProtKB-SubCell"/>
</dbReference>
<keyword evidence="2 10" id="KW-0436">Ligase</keyword>
<dbReference type="Gene3D" id="3.40.1190.10">
    <property type="entry name" value="Mur-like, catalytic domain"/>
    <property type="match status" value="1"/>
</dbReference>
<dbReference type="InterPro" id="IPR035911">
    <property type="entry name" value="MurE/MurF_N"/>
</dbReference>
<dbReference type="GO" id="GO:0005524">
    <property type="term" value="F:ATP binding"/>
    <property type="evidence" value="ECO:0007669"/>
    <property type="project" value="UniProtKB-UniRule"/>
</dbReference>
<gene>
    <name evidence="10" type="primary">murF</name>
    <name evidence="15" type="ORF">SAMN05216258_102193</name>
</gene>
<evidence type="ECO:0000256" key="10">
    <source>
        <dbReference type="HAMAP-Rule" id="MF_02019"/>
    </source>
</evidence>
<organism evidence="15 16">
    <name type="scientific">Albimonas pacifica</name>
    <dbReference type="NCBI Taxonomy" id="1114924"/>
    <lineage>
        <taxon>Bacteria</taxon>
        <taxon>Pseudomonadati</taxon>
        <taxon>Pseudomonadota</taxon>
        <taxon>Alphaproteobacteria</taxon>
        <taxon>Rhodobacterales</taxon>
        <taxon>Paracoccaceae</taxon>
        <taxon>Albimonas</taxon>
    </lineage>
</organism>